<dbReference type="GO" id="GO:0051082">
    <property type="term" value="F:unfolded protein binding"/>
    <property type="evidence" value="ECO:0007669"/>
    <property type="project" value="TreeGrafter"/>
</dbReference>
<keyword evidence="6" id="KW-0175">Coiled coil</keyword>
<keyword evidence="3 4" id="KW-0346">Stress response</keyword>
<dbReference type="SUPFAM" id="SSF51064">
    <property type="entry name" value="Head domain of nucleotide exchange factor GrpE"/>
    <property type="match status" value="1"/>
</dbReference>
<comment type="subcellular location">
    <subcellularLocation>
        <location evidence="3">Cytoplasm</location>
    </subcellularLocation>
</comment>
<dbReference type="CDD" id="cd00446">
    <property type="entry name" value="GrpE"/>
    <property type="match status" value="1"/>
</dbReference>
<dbReference type="EMBL" id="PUIO01000070">
    <property type="protein sequence ID" value="PQP15897.1"/>
    <property type="molecule type" value="Genomic_DNA"/>
</dbReference>
<dbReference type="Gene3D" id="3.90.20.20">
    <property type="match status" value="1"/>
</dbReference>
<accession>A0A2S8IMA1</accession>
<keyword evidence="3" id="KW-0963">Cytoplasm</keyword>
<feature type="region of interest" description="Disordered" evidence="7">
    <location>
        <begin position="1"/>
        <end position="72"/>
    </location>
</feature>
<dbReference type="NCBIfam" id="NF010761">
    <property type="entry name" value="PRK14164.1"/>
    <property type="match status" value="1"/>
</dbReference>
<dbReference type="AlphaFoldDB" id="A0A2S8IMA1"/>
<comment type="similarity">
    <text evidence="1 3 5">Belongs to the GrpE family.</text>
</comment>
<dbReference type="GO" id="GO:0051087">
    <property type="term" value="F:protein-folding chaperone binding"/>
    <property type="evidence" value="ECO:0007669"/>
    <property type="project" value="InterPro"/>
</dbReference>
<proteinExistence type="inferred from homology"/>
<evidence type="ECO:0000256" key="5">
    <source>
        <dbReference type="RuleBase" id="RU004478"/>
    </source>
</evidence>
<keyword evidence="2 3" id="KW-0143">Chaperone</keyword>
<dbReference type="Proteomes" id="UP000239290">
    <property type="component" value="Unassembled WGS sequence"/>
</dbReference>
<evidence type="ECO:0000256" key="2">
    <source>
        <dbReference type="ARBA" id="ARBA00023186"/>
    </source>
</evidence>
<dbReference type="HAMAP" id="MF_01151">
    <property type="entry name" value="GrpE"/>
    <property type="match status" value="1"/>
</dbReference>
<dbReference type="Pfam" id="PF01025">
    <property type="entry name" value="GrpE"/>
    <property type="match status" value="1"/>
</dbReference>
<evidence type="ECO:0000256" key="4">
    <source>
        <dbReference type="RuleBase" id="RU000639"/>
    </source>
</evidence>
<dbReference type="GO" id="GO:0006457">
    <property type="term" value="P:protein folding"/>
    <property type="evidence" value="ECO:0007669"/>
    <property type="project" value="InterPro"/>
</dbReference>
<dbReference type="SUPFAM" id="SSF58014">
    <property type="entry name" value="Coiled-coil domain of nucleotide exchange factor GrpE"/>
    <property type="match status" value="1"/>
</dbReference>
<dbReference type="PANTHER" id="PTHR21237">
    <property type="entry name" value="GRPE PROTEIN"/>
    <property type="match status" value="1"/>
</dbReference>
<protein>
    <recommendedName>
        <fullName evidence="3 4">Protein GrpE</fullName>
    </recommendedName>
    <alternativeName>
        <fullName evidence="3">HSP-70 cofactor</fullName>
    </alternativeName>
</protein>
<evidence type="ECO:0000313" key="9">
    <source>
        <dbReference type="Proteomes" id="UP000239290"/>
    </source>
</evidence>
<feature type="compositionally biased region" description="Basic and acidic residues" evidence="7">
    <location>
        <begin position="57"/>
        <end position="72"/>
    </location>
</feature>
<name>A0A2S8IMA1_RHOOP</name>
<dbReference type="InterPro" id="IPR009012">
    <property type="entry name" value="GrpE_head"/>
</dbReference>
<dbReference type="GO" id="GO:0005737">
    <property type="term" value="C:cytoplasm"/>
    <property type="evidence" value="ECO:0007669"/>
    <property type="project" value="UniProtKB-SubCell"/>
</dbReference>
<dbReference type="GO" id="GO:0042803">
    <property type="term" value="F:protein homodimerization activity"/>
    <property type="evidence" value="ECO:0007669"/>
    <property type="project" value="InterPro"/>
</dbReference>
<evidence type="ECO:0000256" key="7">
    <source>
        <dbReference type="SAM" id="MobiDB-lite"/>
    </source>
</evidence>
<reference evidence="9" key="1">
    <citation type="submission" date="2018-02" db="EMBL/GenBank/DDBJ databases">
        <title>Draft genome sequencing of Rhodococcus opacus KU647198.</title>
        <authorList>
            <person name="Zheng B.-X."/>
        </authorList>
    </citation>
    <scope>NUCLEOTIDE SEQUENCE [LARGE SCALE GENOMIC DNA]</scope>
    <source>
        <strain evidence="9">04-OD7</strain>
    </source>
</reference>
<dbReference type="PROSITE" id="PS01071">
    <property type="entry name" value="GRPE"/>
    <property type="match status" value="1"/>
</dbReference>
<comment type="caution">
    <text evidence="8">The sequence shown here is derived from an EMBL/GenBank/DDBJ whole genome shotgun (WGS) entry which is preliminary data.</text>
</comment>
<evidence type="ECO:0000256" key="1">
    <source>
        <dbReference type="ARBA" id="ARBA00009054"/>
    </source>
</evidence>
<dbReference type="PRINTS" id="PR00773">
    <property type="entry name" value="GRPEPROTEIN"/>
</dbReference>
<dbReference type="InterPro" id="IPR000740">
    <property type="entry name" value="GrpE"/>
</dbReference>
<evidence type="ECO:0000256" key="6">
    <source>
        <dbReference type="SAM" id="Coils"/>
    </source>
</evidence>
<evidence type="ECO:0000256" key="3">
    <source>
        <dbReference type="HAMAP-Rule" id="MF_01151"/>
    </source>
</evidence>
<feature type="compositionally biased region" description="Pro residues" evidence="7">
    <location>
        <begin position="41"/>
        <end position="53"/>
    </location>
</feature>
<dbReference type="InterPro" id="IPR013805">
    <property type="entry name" value="GrpE_CC"/>
</dbReference>
<dbReference type="PANTHER" id="PTHR21237:SF23">
    <property type="entry name" value="GRPE PROTEIN HOMOLOG, MITOCHONDRIAL"/>
    <property type="match status" value="1"/>
</dbReference>
<organism evidence="8 9">
    <name type="scientific">Rhodococcus opacus</name>
    <name type="common">Nocardia opaca</name>
    <dbReference type="NCBI Taxonomy" id="37919"/>
    <lineage>
        <taxon>Bacteria</taxon>
        <taxon>Bacillati</taxon>
        <taxon>Actinomycetota</taxon>
        <taxon>Actinomycetes</taxon>
        <taxon>Mycobacteriales</taxon>
        <taxon>Nocardiaceae</taxon>
        <taxon>Rhodococcus</taxon>
    </lineage>
</organism>
<dbReference type="GO" id="GO:0000774">
    <property type="term" value="F:adenyl-nucleotide exchange factor activity"/>
    <property type="evidence" value="ECO:0007669"/>
    <property type="project" value="InterPro"/>
</dbReference>
<dbReference type="Gene3D" id="2.30.22.10">
    <property type="entry name" value="Head domain of nucleotide exchange factor GrpE"/>
    <property type="match status" value="1"/>
</dbReference>
<feature type="coiled-coil region" evidence="6">
    <location>
        <begin position="76"/>
        <end position="103"/>
    </location>
</feature>
<evidence type="ECO:0000313" key="8">
    <source>
        <dbReference type="EMBL" id="PQP15897.1"/>
    </source>
</evidence>
<comment type="function">
    <text evidence="3 4">Participates actively in the response to hyperosmotic and heat shock by preventing the aggregation of stress-denatured proteins, in association with DnaK and GrpE. It is the nucleotide exchange factor for DnaK and may function as a thermosensor. Unfolded proteins bind initially to DnaJ; upon interaction with the DnaJ-bound protein, DnaK hydrolyzes its bound ATP, resulting in the formation of a stable complex. GrpE releases ADP from DnaK; ATP binding to DnaK triggers the release of the substrate protein, thus completing the reaction cycle. Several rounds of ATP-dependent interactions between DnaJ, DnaK and GrpE are required for fully efficient folding.</text>
</comment>
<comment type="subunit">
    <text evidence="3">Homodimer.</text>
</comment>
<feature type="compositionally biased region" description="Basic and acidic residues" evidence="7">
    <location>
        <begin position="1"/>
        <end position="37"/>
    </location>
</feature>
<gene>
    <name evidence="3" type="primary">grpE</name>
    <name evidence="8" type="ORF">C5613_37670</name>
</gene>
<dbReference type="RefSeq" id="WP_105422495.1">
    <property type="nucleotide sequence ID" value="NZ_PUIO01000070.1"/>
</dbReference>
<sequence length="224" mass="24432">MSSSSERRNGDKPPREPISITDKRRVDPDTGRVREHTPSQPVTPTPQREPQPTTPDAEMHPGDRADRAAREHPDRVAELTADLQRVQAEYTNYRRRIERDRHAAVEATTASVAARFLGILDDLDRAREHGDLETEPLRAIAAKLDAILTGLGVAAFGEEGDRFDPTLHEAVQHEGAGGDPVVGRVLRRGYTFGDRKVLRTATVTVVEGPASPGNVMGTAPVDAS</sequence>